<proteinExistence type="predicted"/>
<dbReference type="AlphaFoldDB" id="A0A285IAV1"/>
<protein>
    <submittedName>
        <fullName evidence="1">Uncharacterized protein</fullName>
    </submittedName>
</protein>
<dbReference type="GO" id="GO:0016787">
    <property type="term" value="F:hydrolase activity"/>
    <property type="evidence" value="ECO:0007669"/>
    <property type="project" value="InterPro"/>
</dbReference>
<dbReference type="PANTHER" id="PTHR11575:SF24">
    <property type="entry name" value="5'-NUCLEOTIDASE"/>
    <property type="match status" value="1"/>
</dbReference>
<dbReference type="Gene3D" id="3.60.21.10">
    <property type="match status" value="1"/>
</dbReference>
<evidence type="ECO:0000313" key="1">
    <source>
        <dbReference type="EMBL" id="SNY44091.1"/>
    </source>
</evidence>
<dbReference type="InterPro" id="IPR029052">
    <property type="entry name" value="Metallo-depent_PP-like"/>
</dbReference>
<organism evidence="1 2">
    <name type="scientific">Orenia metallireducens</name>
    <dbReference type="NCBI Taxonomy" id="1413210"/>
    <lineage>
        <taxon>Bacteria</taxon>
        <taxon>Bacillati</taxon>
        <taxon>Bacillota</taxon>
        <taxon>Clostridia</taxon>
        <taxon>Halanaerobiales</taxon>
        <taxon>Halobacteroidaceae</taxon>
        <taxon>Orenia</taxon>
    </lineage>
</organism>
<dbReference type="OrthoDB" id="9800780at2"/>
<sequence>MSVKKSRVFIFVLSLILLSFLINSLIPEENKSIDAMSAKSTRVNTNYKQVDIISTKGFYTNPEDNPNEYTKFIDHYLNQNPEGTLLLSTTDNYQENFKPSFKQSIDLTNYLNYTIPNGIYSSSDKVQNIVEKTEHQFLAANLYNKDKDKLVEYLKPYLIQEVNGIKIGVIGALIPSAIIRETNKLVIKDPVIIINRLISQIRAEGADLIILITHNLEEENYMTEQSNQKLIEITKQIQDVDGIIGNNKDQPLATTVHGVPVINTNHLGHLRFLINTETREVNRIIPNLQEINHITNPSS</sequence>
<dbReference type="GO" id="GO:0030288">
    <property type="term" value="C:outer membrane-bounded periplasmic space"/>
    <property type="evidence" value="ECO:0007669"/>
    <property type="project" value="TreeGrafter"/>
</dbReference>
<evidence type="ECO:0000313" key="2">
    <source>
        <dbReference type="Proteomes" id="UP000219573"/>
    </source>
</evidence>
<dbReference type="RefSeq" id="WP_097019260.1">
    <property type="nucleotide sequence ID" value="NZ_OBDZ01000033.1"/>
</dbReference>
<dbReference type="EMBL" id="OBDZ01000033">
    <property type="protein sequence ID" value="SNY44091.1"/>
    <property type="molecule type" value="Genomic_DNA"/>
</dbReference>
<accession>A0A285IAV1</accession>
<dbReference type="SUPFAM" id="SSF56300">
    <property type="entry name" value="Metallo-dependent phosphatases"/>
    <property type="match status" value="1"/>
</dbReference>
<keyword evidence="2" id="KW-1185">Reference proteome</keyword>
<dbReference type="PANTHER" id="PTHR11575">
    <property type="entry name" value="5'-NUCLEOTIDASE-RELATED"/>
    <property type="match status" value="1"/>
</dbReference>
<reference evidence="2" key="1">
    <citation type="submission" date="2017-09" db="EMBL/GenBank/DDBJ databases">
        <authorList>
            <person name="Varghese N."/>
            <person name="Submissions S."/>
        </authorList>
    </citation>
    <scope>NUCLEOTIDE SEQUENCE [LARGE SCALE GENOMIC DNA]</scope>
    <source>
        <strain evidence="2">MSL47</strain>
    </source>
</reference>
<dbReference type="GO" id="GO:0009166">
    <property type="term" value="P:nucleotide catabolic process"/>
    <property type="evidence" value="ECO:0007669"/>
    <property type="project" value="InterPro"/>
</dbReference>
<gene>
    <name evidence="1" type="ORF">SAMN06265827_13330</name>
</gene>
<dbReference type="InterPro" id="IPR006179">
    <property type="entry name" value="5_nucleotidase/apyrase"/>
</dbReference>
<name>A0A285IAV1_9FIRM</name>
<dbReference type="Proteomes" id="UP000219573">
    <property type="component" value="Unassembled WGS sequence"/>
</dbReference>